<feature type="region of interest" description="Disordered" evidence="9">
    <location>
        <begin position="1175"/>
        <end position="1198"/>
    </location>
</feature>
<dbReference type="PANTHER" id="PTHR45881:SF7">
    <property type="entry name" value="CHECKPOINT SUPPRESSOR 1-LIKE, ISOFORM A-RELATED"/>
    <property type="match status" value="1"/>
</dbReference>
<reference evidence="12" key="1">
    <citation type="submission" date="2014-11" db="EMBL/GenBank/DDBJ databases">
        <authorList>
            <person name="Geib S."/>
        </authorList>
    </citation>
    <scope>NUCLEOTIDE SEQUENCE</scope>
</reference>
<evidence type="ECO:0000259" key="11">
    <source>
        <dbReference type="PROSITE" id="PS51391"/>
    </source>
</evidence>
<dbReference type="GO" id="GO:0000978">
    <property type="term" value="F:RNA polymerase II cis-regulatory region sequence-specific DNA binding"/>
    <property type="evidence" value="ECO:0007669"/>
    <property type="project" value="TreeGrafter"/>
</dbReference>
<feature type="DNA-binding region" description="Fork-head" evidence="8">
    <location>
        <begin position="1014"/>
        <end position="1110"/>
    </location>
</feature>
<dbReference type="Pfam" id="PF04818">
    <property type="entry name" value="CID"/>
    <property type="match status" value="1"/>
</dbReference>
<dbReference type="SMART" id="SM00582">
    <property type="entry name" value="RPR"/>
    <property type="match status" value="1"/>
</dbReference>
<dbReference type="SUPFAM" id="SSF46785">
    <property type="entry name" value="Winged helix' DNA-binding domain"/>
    <property type="match status" value="1"/>
</dbReference>
<evidence type="ECO:0000313" key="12">
    <source>
        <dbReference type="EMBL" id="JAD06621.1"/>
    </source>
</evidence>
<feature type="region of interest" description="Disordered" evidence="9">
    <location>
        <begin position="1319"/>
        <end position="1366"/>
    </location>
</feature>
<dbReference type="PANTHER" id="PTHR45881">
    <property type="entry name" value="CHECKPOINT SUPPRESSOR 1-LIKE, ISOFORM A-RELATED"/>
    <property type="match status" value="1"/>
</dbReference>
<dbReference type="InterPro" id="IPR018122">
    <property type="entry name" value="TF_fork_head_CS_1"/>
</dbReference>
<keyword evidence="6 8" id="KW-0539">Nucleus</keyword>
<gene>
    <name evidence="12" type="primary">FOXK1_2</name>
    <name evidence="12" type="ORF">g.52819</name>
</gene>
<protein>
    <submittedName>
        <fullName evidence="12">Forkhead box protein K1</fullName>
    </submittedName>
</protein>
<dbReference type="PROSITE" id="PS00658">
    <property type="entry name" value="FORK_HEAD_2"/>
    <property type="match status" value="1"/>
</dbReference>
<dbReference type="PROSITE" id="PS51391">
    <property type="entry name" value="CID"/>
    <property type="match status" value="1"/>
</dbReference>
<comment type="similarity">
    <text evidence="7">Belongs to the UPF0400 (RTT103) family.</text>
</comment>
<evidence type="ECO:0000256" key="6">
    <source>
        <dbReference type="ARBA" id="ARBA00023242"/>
    </source>
</evidence>
<dbReference type="GO" id="GO:0001111">
    <property type="term" value="P:RNA polymerase II promoter clearance"/>
    <property type="evidence" value="ECO:0007669"/>
    <property type="project" value="UniProtKB-ARBA"/>
</dbReference>
<feature type="compositionally biased region" description="Low complexity" evidence="9">
    <location>
        <begin position="901"/>
        <end position="913"/>
    </location>
</feature>
<evidence type="ECO:0000256" key="8">
    <source>
        <dbReference type="PROSITE-ProRule" id="PRU00089"/>
    </source>
</evidence>
<proteinExistence type="inferred from homology"/>
<feature type="compositionally biased region" description="Polar residues" evidence="9">
    <location>
        <begin position="958"/>
        <end position="973"/>
    </location>
</feature>
<keyword evidence="3" id="KW-0805">Transcription regulation</keyword>
<feature type="region of interest" description="Disordered" evidence="9">
    <location>
        <begin position="1405"/>
        <end position="1428"/>
    </location>
</feature>
<dbReference type="InterPro" id="IPR036388">
    <property type="entry name" value="WH-like_DNA-bd_sf"/>
</dbReference>
<dbReference type="FunFam" id="1.10.10.10:FF:000030">
    <property type="entry name" value="Forkhead box protein K2"/>
    <property type="match status" value="1"/>
</dbReference>
<feature type="compositionally biased region" description="Gly residues" evidence="9">
    <location>
        <begin position="869"/>
        <end position="883"/>
    </location>
</feature>
<dbReference type="InterPro" id="IPR036390">
    <property type="entry name" value="WH_DNA-bd_sf"/>
</dbReference>
<feature type="domain" description="CID" evidence="11">
    <location>
        <begin position="3"/>
        <end position="132"/>
    </location>
</feature>
<feature type="region of interest" description="Disordered" evidence="9">
    <location>
        <begin position="328"/>
        <end position="356"/>
    </location>
</feature>
<evidence type="ECO:0000256" key="2">
    <source>
        <dbReference type="ARBA" id="ARBA00022473"/>
    </source>
</evidence>
<evidence type="ECO:0000256" key="4">
    <source>
        <dbReference type="ARBA" id="ARBA00023125"/>
    </source>
</evidence>
<dbReference type="InterPro" id="IPR006569">
    <property type="entry name" value="CID_dom"/>
</dbReference>
<feature type="compositionally biased region" description="Polar residues" evidence="9">
    <location>
        <begin position="926"/>
        <end position="938"/>
    </location>
</feature>
<feature type="region of interest" description="Disordered" evidence="9">
    <location>
        <begin position="511"/>
        <end position="536"/>
    </location>
</feature>
<dbReference type="FunFam" id="1.25.40.90:FF:000007">
    <property type="entry name" value="Regulation of nuclear pre-mRNA domain-containing protein 1B"/>
    <property type="match status" value="1"/>
</dbReference>
<evidence type="ECO:0000256" key="3">
    <source>
        <dbReference type="ARBA" id="ARBA00023015"/>
    </source>
</evidence>
<feature type="region of interest" description="Disordered" evidence="9">
    <location>
        <begin position="822"/>
        <end position="938"/>
    </location>
</feature>
<dbReference type="SMART" id="SM00339">
    <property type="entry name" value="FH"/>
    <property type="match status" value="1"/>
</dbReference>
<dbReference type="CDD" id="cd16981">
    <property type="entry name" value="CID_RPRD_like"/>
    <property type="match status" value="1"/>
</dbReference>
<dbReference type="InterPro" id="IPR001766">
    <property type="entry name" value="Fork_head_dom"/>
</dbReference>
<dbReference type="SUPFAM" id="SSF48464">
    <property type="entry name" value="ENTH/VHS domain"/>
    <property type="match status" value="1"/>
</dbReference>
<dbReference type="CDD" id="cd20026">
    <property type="entry name" value="FH_FOXK"/>
    <property type="match status" value="1"/>
</dbReference>
<feature type="region of interest" description="Disordered" evidence="9">
    <location>
        <begin position="1225"/>
        <end position="1258"/>
    </location>
</feature>
<sequence>MSADTFDEDFFETRLEALKDTQEGIQQMSAWCLQQRTHHKKIVACWLNVLKRVRVEHRLTLFYLANDVIQNSKRKRYEFVESWATALQRATTMVRDEKVKGKVLRILSIWEQRDIYSEEYLSDLSGLLNINPPKKAQSVTVESSDDYTNGPLIANVRECVELSLATDNSFKKLPKAPNCDIELIKQQIKDKSHSDDIEKEIERYTTYAEAYSKHLQAEIRSRKAVLSNLDTAIKFYANQRGEVKVVVSAYKNFGSRIKLVKKKLDEITPNLPSPIPSPDINAPSPEPDADLQLPDDQTPISINLFKNSINGYSSYLDGKLPFDINDFKRDDTSNKSSHPIEVIGSRSDDESYSSSTEYYKPEPITAFSSSTNISIPGLNPLPVPPVESGYTSLARSAQQYGGLLPPPATTLFGGNNGLHHDYNTSYTPDSGYHGSGSAVGAVSSNSIMGGQPLMPPPPMPNLLDNASGGNGISGVSRTSNNGSEDFNSTWNMNLSWTSVDNSNLSNSSYTRDNSIDTPVSPPHFEREASSGGGATIEYSEHHTSNVLVSQQDVDHRRLAFDVPSADLGVKLGLSKEKSRQLDIDHRNLISLTGSPGGNDDKKSWLSQDPNFLENASGDVDYRALPVMALDSADLSSKHGLMAPPPPSLQKKTNSPQKSNASSSSDKDDAGSARYDPSDMVIDMDMSDEDLDDILREVNEQQSDQLDSSQQSIASGDGLQIDLSKDHIDDEAIGAAAGGRPALLETPPEYIPQPVWNSSQMGQAPMPSYEPQNIGMNMEMQQQEMWNQNNWHNDNNGRGCNNAGVPPPPRPPFPLPFNNFPMNSNMRGGRGGGAPGWGNSPQQNQFRNDRFPRPPRGGGGHAGSPYYNRGGRGGGGGGGGGGGCAQFIISPAPPDEHHHPHASATGPSTHASTHVSHHHQPHVSAGGVTSSTHLLPNMDNSNVYSPLKISIPKKEQKSPYLSPTGTISAANSCPASPRQGFHQNQANYNNYSNNNLQNQDLFQTPSTASYNHNEKPPYSYAQLIVQAISAAPDKQLTLSGIYSFIVKHYPYYRKETNKGWQNSIRHNLSLNRYFIKVARSQDEPGKGSFWRIDPDSGAKLIDHSYKKRRQRSSQGFRPTYGMPRSAPVSPSHMDNSRESSPLQDFVLQSAPGSPGMSIEQRATDGDIMYNNTTQNMHQSTANNSHNQYNSSGSPYYVSNQNSNIAGVQQQQQQQQLLHQQQQQQQRALQQQQQQQQSQPQHPLSAHHHQAHSLQQQHHNAAAAAAIGNYGAAGLMRHTSLYGSPSGASLYDTSAAAAAAAHHHHHLPSHHPGLGELTEQQQKNSFQPYHPHAASHSLGGHHPLAPTAHHPLAPHLLPPPPHASIYDRSVGGGYPTMLMGGGGVGGSGDEQKTVLPPISDYMHHIQQQQQQLQSQHPQQSDLVYYPVKNE</sequence>
<feature type="region of interest" description="Disordered" evidence="9">
    <location>
        <begin position="268"/>
        <end position="296"/>
    </location>
</feature>
<evidence type="ECO:0000259" key="10">
    <source>
        <dbReference type="PROSITE" id="PS50039"/>
    </source>
</evidence>
<keyword evidence="4 8" id="KW-0238">DNA-binding</keyword>
<dbReference type="Gene3D" id="6.10.250.2560">
    <property type="match status" value="1"/>
</dbReference>
<feature type="region of interest" description="Disordered" evidence="9">
    <location>
        <begin position="793"/>
        <end position="812"/>
    </location>
</feature>
<dbReference type="PROSITE" id="PS50039">
    <property type="entry name" value="FORK_HEAD_3"/>
    <property type="match status" value="1"/>
</dbReference>
<dbReference type="Gene3D" id="1.10.10.10">
    <property type="entry name" value="Winged helix-like DNA-binding domain superfamily/Winged helix DNA-binding domain"/>
    <property type="match status" value="1"/>
</dbReference>
<dbReference type="GO" id="GO:0042802">
    <property type="term" value="F:identical protein binding"/>
    <property type="evidence" value="ECO:0007669"/>
    <property type="project" value="UniProtKB-ARBA"/>
</dbReference>
<feature type="compositionally biased region" description="Low complexity" evidence="9">
    <location>
        <begin position="1339"/>
        <end position="1353"/>
    </location>
</feature>
<dbReference type="Gene3D" id="1.25.40.90">
    <property type="match status" value="1"/>
</dbReference>
<feature type="region of interest" description="Disordered" evidence="9">
    <location>
        <begin position="954"/>
        <end position="982"/>
    </location>
</feature>
<dbReference type="Pfam" id="PF00250">
    <property type="entry name" value="Forkhead"/>
    <property type="match status" value="1"/>
</dbReference>
<evidence type="ECO:0000256" key="7">
    <source>
        <dbReference type="ARBA" id="ARBA00034310"/>
    </source>
</evidence>
<dbReference type="InterPro" id="IPR008942">
    <property type="entry name" value="ENTH_VHS"/>
</dbReference>
<dbReference type="GO" id="GO:0097550">
    <property type="term" value="C:transcription preinitiation complex"/>
    <property type="evidence" value="ECO:0007669"/>
    <property type="project" value="UniProtKB-ARBA"/>
</dbReference>
<evidence type="ECO:0000256" key="9">
    <source>
        <dbReference type="SAM" id="MobiDB-lite"/>
    </source>
</evidence>
<keyword evidence="5" id="KW-0804">Transcription</keyword>
<evidence type="ECO:0000256" key="1">
    <source>
        <dbReference type="ARBA" id="ARBA00004123"/>
    </source>
</evidence>
<organism evidence="12">
    <name type="scientific">Zeugodacus cucurbitae</name>
    <name type="common">Melon fruit fly</name>
    <name type="synonym">Bactrocera cucurbitae</name>
    <dbReference type="NCBI Taxonomy" id="28588"/>
    <lineage>
        <taxon>Eukaryota</taxon>
        <taxon>Metazoa</taxon>
        <taxon>Ecdysozoa</taxon>
        <taxon>Arthropoda</taxon>
        <taxon>Hexapoda</taxon>
        <taxon>Insecta</taxon>
        <taxon>Pterygota</taxon>
        <taxon>Neoptera</taxon>
        <taxon>Endopterygota</taxon>
        <taxon>Diptera</taxon>
        <taxon>Brachycera</taxon>
        <taxon>Muscomorpha</taxon>
        <taxon>Tephritoidea</taxon>
        <taxon>Tephritidae</taxon>
        <taxon>Zeugodacus</taxon>
        <taxon>Zeugodacus</taxon>
    </lineage>
</organism>
<dbReference type="EMBL" id="GBXI01007671">
    <property type="protein sequence ID" value="JAD06621.1"/>
    <property type="molecule type" value="Transcribed_RNA"/>
</dbReference>
<keyword evidence="2" id="KW-0217">Developmental protein</keyword>
<feature type="compositionally biased region" description="Low complexity" evidence="9">
    <location>
        <begin position="1405"/>
        <end position="1417"/>
    </location>
</feature>
<feature type="compositionally biased region" description="Low complexity" evidence="9">
    <location>
        <begin position="1225"/>
        <end position="1242"/>
    </location>
</feature>
<dbReference type="GO" id="GO:0000981">
    <property type="term" value="F:DNA-binding transcription factor activity, RNA polymerase II-specific"/>
    <property type="evidence" value="ECO:0007669"/>
    <property type="project" value="TreeGrafter"/>
</dbReference>
<comment type="subcellular location">
    <subcellularLocation>
        <location evidence="1 8">Nucleus</location>
    </subcellularLocation>
</comment>
<dbReference type="PROSITE" id="PS00657">
    <property type="entry name" value="FORK_HEAD_1"/>
    <property type="match status" value="1"/>
</dbReference>
<feature type="domain" description="Fork-head" evidence="10">
    <location>
        <begin position="1014"/>
        <end position="1110"/>
    </location>
</feature>
<accession>A0A0A1X6T5</accession>
<reference evidence="12" key="2">
    <citation type="journal article" date="2015" name="Gigascience">
        <title>Reconstructing a comprehensive transcriptome assembly of a white-pupal translocated strain of the pest fruit fly Bactrocera cucurbitae.</title>
        <authorList>
            <person name="Sim S.B."/>
            <person name="Calla B."/>
            <person name="Hall B."/>
            <person name="DeRego T."/>
            <person name="Geib S.M."/>
        </authorList>
    </citation>
    <scope>NUCLEOTIDE SEQUENCE</scope>
</reference>
<dbReference type="PRINTS" id="PR00053">
    <property type="entry name" value="FORKHEAD"/>
</dbReference>
<feature type="region of interest" description="Disordered" evidence="9">
    <location>
        <begin position="636"/>
        <end position="680"/>
    </location>
</feature>
<name>A0A0A1X6T5_ZEUCU</name>
<feature type="region of interest" description="Disordered" evidence="9">
    <location>
        <begin position="1100"/>
        <end position="1139"/>
    </location>
</feature>
<dbReference type="InterPro" id="IPR030456">
    <property type="entry name" value="TF_fork_head_CS_2"/>
</dbReference>
<feature type="compositionally biased region" description="Low complexity" evidence="9">
    <location>
        <begin position="793"/>
        <end position="803"/>
    </location>
</feature>
<dbReference type="GO" id="GO:0005654">
    <property type="term" value="C:nucleoplasm"/>
    <property type="evidence" value="ECO:0007669"/>
    <property type="project" value="UniProtKB-ARBA"/>
</dbReference>
<evidence type="ECO:0000256" key="5">
    <source>
        <dbReference type="ARBA" id="ARBA00023163"/>
    </source>
</evidence>